<proteinExistence type="predicted"/>
<feature type="transmembrane region" description="Helical" evidence="1">
    <location>
        <begin position="213"/>
        <end position="234"/>
    </location>
</feature>
<name>A0A7C3ZMW3_9CYAN</name>
<dbReference type="Gene3D" id="1.25.40.10">
    <property type="entry name" value="Tetratricopeptide repeat domain"/>
    <property type="match status" value="1"/>
</dbReference>
<evidence type="ECO:0008006" key="3">
    <source>
        <dbReference type="Google" id="ProtNLM"/>
    </source>
</evidence>
<keyword evidence="1" id="KW-0472">Membrane</keyword>
<reference evidence="2" key="1">
    <citation type="journal article" date="2020" name="mSystems">
        <title>Genome- and Community-Level Interaction Insights into Carbon Utilization and Element Cycling Functions of Hydrothermarchaeota in Hydrothermal Sediment.</title>
        <authorList>
            <person name="Zhou Z."/>
            <person name="Liu Y."/>
            <person name="Xu W."/>
            <person name="Pan J."/>
            <person name="Luo Z.H."/>
            <person name="Li M."/>
        </authorList>
    </citation>
    <scope>NUCLEOTIDE SEQUENCE [LARGE SCALE GENOMIC DNA]</scope>
    <source>
        <strain evidence="2">SpSt-374</strain>
    </source>
</reference>
<comment type="caution">
    <text evidence="2">The sequence shown here is derived from an EMBL/GenBank/DDBJ whole genome shotgun (WGS) entry which is preliminary data.</text>
</comment>
<keyword evidence="1" id="KW-1133">Transmembrane helix</keyword>
<protein>
    <recommendedName>
        <fullName evidence="3">Tetratricopeptide repeat protein</fullName>
    </recommendedName>
</protein>
<organism evidence="2">
    <name type="scientific">Planktothricoides sp. SpSt-374</name>
    <dbReference type="NCBI Taxonomy" id="2282167"/>
    <lineage>
        <taxon>Bacteria</taxon>
        <taxon>Bacillati</taxon>
        <taxon>Cyanobacteriota</taxon>
        <taxon>Cyanophyceae</taxon>
        <taxon>Oscillatoriophycideae</taxon>
        <taxon>Oscillatoriales</taxon>
        <taxon>Oscillatoriaceae</taxon>
        <taxon>Planktothricoides</taxon>
    </lineage>
</organism>
<keyword evidence="1" id="KW-0812">Transmembrane</keyword>
<dbReference type="EMBL" id="DSPX01000230">
    <property type="protein sequence ID" value="HGG03303.1"/>
    <property type="molecule type" value="Genomic_DNA"/>
</dbReference>
<sequence length="331" mass="37798">MVQSQGELKFKFKYVNSQGAATGFFSQKAILSESKIILGKDELRYVDVMDTSTRDRRLVLAISDQINLVDKKLLNYLLEGRILILEIYHADAITVEKFIDRISSRHQVELKRQAMIAAGQGHLFHATTCPECQATIDLSNLNRSSYVYCRFCESIFPENLPAITNGSKYRICDECHMFDRVQGYTEFYFYFLLVVYGFYAKRRHLCDNCAHQVFIKAFLINFIFILGIPSALWIKIKSLSNRDPALKSLSKATGLSKKGNYAKADPIYNQLHKTYPEHPGLLMNEGLGHLFGGDGNGATNCFNRSLRACPNYSPVLRLFQEFQNRTTRPPK</sequence>
<evidence type="ECO:0000313" key="2">
    <source>
        <dbReference type="EMBL" id="HGG03303.1"/>
    </source>
</evidence>
<gene>
    <name evidence="2" type="ORF">ENR15_22355</name>
</gene>
<feature type="transmembrane region" description="Helical" evidence="1">
    <location>
        <begin position="181"/>
        <end position="201"/>
    </location>
</feature>
<accession>A0A7C3ZMW3</accession>
<dbReference type="InterPro" id="IPR011990">
    <property type="entry name" value="TPR-like_helical_dom_sf"/>
</dbReference>
<dbReference type="SUPFAM" id="SSF48452">
    <property type="entry name" value="TPR-like"/>
    <property type="match status" value="1"/>
</dbReference>
<dbReference type="AlphaFoldDB" id="A0A7C3ZMW3"/>
<evidence type="ECO:0000256" key="1">
    <source>
        <dbReference type="SAM" id="Phobius"/>
    </source>
</evidence>